<accession>A0A1Q8ENZ1</accession>
<dbReference type="PANTHER" id="PTHR33420">
    <property type="entry name" value="FIMBRIAL SUBUNIT ELFA-RELATED"/>
    <property type="match status" value="1"/>
</dbReference>
<feature type="domain" description="Fimbrial-type adhesion" evidence="6">
    <location>
        <begin position="220"/>
        <end position="353"/>
    </location>
</feature>
<dbReference type="InterPro" id="IPR036937">
    <property type="entry name" value="Adhesion_dom_fimbrial_sf"/>
</dbReference>
<dbReference type="Gene3D" id="2.60.40.3310">
    <property type="match status" value="1"/>
</dbReference>
<dbReference type="AlphaFoldDB" id="A0A1Q8ENZ1"/>
<comment type="subcellular location">
    <subcellularLocation>
        <location evidence="1">Fimbrium</location>
    </subcellularLocation>
</comment>
<dbReference type="GO" id="GO:0009289">
    <property type="term" value="C:pilus"/>
    <property type="evidence" value="ECO:0007669"/>
    <property type="project" value="UniProtKB-SubCell"/>
</dbReference>
<dbReference type="PANTHER" id="PTHR33420:SF3">
    <property type="entry name" value="FIMBRIAL SUBUNIT ELFA"/>
    <property type="match status" value="1"/>
</dbReference>
<dbReference type="InterPro" id="IPR050263">
    <property type="entry name" value="Bact_Fimbrial_Adh_Pro"/>
</dbReference>
<evidence type="ECO:0000256" key="5">
    <source>
        <dbReference type="SAM" id="SignalP"/>
    </source>
</evidence>
<evidence type="ECO:0000313" key="8">
    <source>
        <dbReference type="Proteomes" id="UP000185578"/>
    </source>
</evidence>
<dbReference type="InterPro" id="IPR000259">
    <property type="entry name" value="Adhesion_dom_fimbrial"/>
</dbReference>
<reference evidence="7 8" key="1">
    <citation type="submission" date="2016-12" db="EMBL/GenBank/DDBJ databases">
        <authorList>
            <person name="Song W.-J."/>
            <person name="Kurnit D.M."/>
        </authorList>
    </citation>
    <scope>NUCLEOTIDE SEQUENCE [LARGE SCALE GENOMIC DNA]</scope>
    <source>
        <strain evidence="7 8">PCL1601</strain>
    </source>
</reference>
<proteinExistence type="inferred from homology"/>
<comment type="caution">
    <text evidence="7">The sequence shown here is derived from an EMBL/GenBank/DDBJ whole genome shotgun (WGS) entry which is preliminary data.</text>
</comment>
<dbReference type="Proteomes" id="UP000185578">
    <property type="component" value="Unassembled WGS sequence"/>
</dbReference>
<feature type="chain" id="PRO_5013022732" evidence="5">
    <location>
        <begin position="34"/>
        <end position="354"/>
    </location>
</feature>
<evidence type="ECO:0000256" key="4">
    <source>
        <dbReference type="ARBA" id="ARBA00023263"/>
    </source>
</evidence>
<dbReference type="Pfam" id="PF00419">
    <property type="entry name" value="Fimbrial"/>
    <property type="match status" value="1"/>
</dbReference>
<evidence type="ECO:0000256" key="1">
    <source>
        <dbReference type="ARBA" id="ARBA00004561"/>
    </source>
</evidence>
<protein>
    <submittedName>
        <fullName evidence="7">Fimbrial protein</fullName>
    </submittedName>
</protein>
<evidence type="ECO:0000313" key="7">
    <source>
        <dbReference type="EMBL" id="OLF53514.1"/>
    </source>
</evidence>
<evidence type="ECO:0000256" key="3">
    <source>
        <dbReference type="ARBA" id="ARBA00022729"/>
    </source>
</evidence>
<dbReference type="Gene3D" id="2.60.40.1090">
    <property type="entry name" value="Fimbrial-type adhesion domain"/>
    <property type="match status" value="1"/>
</dbReference>
<dbReference type="SUPFAM" id="SSF49401">
    <property type="entry name" value="Bacterial adhesins"/>
    <property type="match status" value="1"/>
</dbReference>
<keyword evidence="3 5" id="KW-0732">Signal</keyword>
<comment type="similarity">
    <text evidence="2">Belongs to the fimbrial protein family.</text>
</comment>
<name>A0A1Q8ENZ1_9PSED</name>
<dbReference type="EMBL" id="MSCT01000014">
    <property type="protein sequence ID" value="OLF53514.1"/>
    <property type="molecule type" value="Genomic_DNA"/>
</dbReference>
<feature type="signal peptide" evidence="5">
    <location>
        <begin position="1"/>
        <end position="33"/>
    </location>
</feature>
<evidence type="ECO:0000259" key="6">
    <source>
        <dbReference type="Pfam" id="PF00419"/>
    </source>
</evidence>
<gene>
    <name evidence="7" type="ORF">BTN82_17320</name>
</gene>
<dbReference type="OrthoDB" id="7031417at2"/>
<keyword evidence="4" id="KW-0281">Fimbrium</keyword>
<sequence>MKLPSPIQHHVLRKLTRALIIAVGCAGATSAMAYCEKPERNPPSLSSISPLPAVTSLKSVPIGGVMASYSIVAGASGNWGGWSWCAYDGKRGQRGMTTPSTNLIPIDNRGLYESGIPGVGIRIGHRANSNWSTPSFPPFSSSTGHDGVIMYFPNILSVEFVRTAMGVGKGDMPPFNYQTSFFIDTTYTTPTRATFNIQGTNLKTKLEHNAFFTSCFTPKTDTVVTMGRPAVAQISRGSVVDHPFALDVVCEGLNPTTKPPVKVYFEGNSVRDGLLNLNGAGQQGVAKGVGISLTTDSGAPLPFSKAKAVALDWQASGPGNEMYRFSGKARYIATGGEISVGRADATLTYILEYN</sequence>
<dbReference type="GO" id="GO:0043709">
    <property type="term" value="P:cell adhesion involved in single-species biofilm formation"/>
    <property type="evidence" value="ECO:0007669"/>
    <property type="project" value="TreeGrafter"/>
</dbReference>
<organism evidence="7 8">
    <name type="scientific">Pseudomonas chlororaphis</name>
    <dbReference type="NCBI Taxonomy" id="587753"/>
    <lineage>
        <taxon>Bacteria</taxon>
        <taxon>Pseudomonadati</taxon>
        <taxon>Pseudomonadota</taxon>
        <taxon>Gammaproteobacteria</taxon>
        <taxon>Pseudomonadales</taxon>
        <taxon>Pseudomonadaceae</taxon>
        <taxon>Pseudomonas</taxon>
    </lineage>
</organism>
<evidence type="ECO:0000256" key="2">
    <source>
        <dbReference type="ARBA" id="ARBA00006671"/>
    </source>
</evidence>
<dbReference type="InterPro" id="IPR008966">
    <property type="entry name" value="Adhesion_dom_sf"/>
</dbReference>